<dbReference type="AlphaFoldDB" id="A0A7W9LNK5"/>
<comment type="caution">
    <text evidence="2">The sequence shown here is derived from an EMBL/GenBank/DDBJ whole genome shotgun (WGS) entry which is preliminary data.</text>
</comment>
<dbReference type="SUPFAM" id="SSF50129">
    <property type="entry name" value="GroES-like"/>
    <property type="match status" value="1"/>
</dbReference>
<evidence type="ECO:0000313" key="2">
    <source>
        <dbReference type="EMBL" id="MBB5790376.1"/>
    </source>
</evidence>
<evidence type="ECO:0000313" key="3">
    <source>
        <dbReference type="Proteomes" id="UP000542813"/>
    </source>
</evidence>
<dbReference type="Proteomes" id="UP000542813">
    <property type="component" value="Unassembled WGS sequence"/>
</dbReference>
<proteinExistence type="predicted"/>
<accession>A0A7W9LNK5</accession>
<dbReference type="SUPFAM" id="SSF51735">
    <property type="entry name" value="NAD(P)-binding Rossmann-fold domains"/>
    <property type="match status" value="1"/>
</dbReference>
<feature type="domain" description="Enoyl reductase (ER)" evidence="1">
    <location>
        <begin position="10"/>
        <end position="320"/>
    </location>
</feature>
<gene>
    <name evidence="2" type="ORF">HD601_004951</name>
</gene>
<dbReference type="SMART" id="SM00829">
    <property type="entry name" value="PKS_ER"/>
    <property type="match status" value="1"/>
</dbReference>
<dbReference type="InterPro" id="IPR050700">
    <property type="entry name" value="YIM1/Zinc_Alcohol_DH_Fams"/>
</dbReference>
<dbReference type="EMBL" id="JACHMM010000001">
    <property type="protein sequence ID" value="MBB5790376.1"/>
    <property type="molecule type" value="Genomic_DNA"/>
</dbReference>
<keyword evidence="3" id="KW-1185">Reference proteome</keyword>
<dbReference type="GO" id="GO:0016491">
    <property type="term" value="F:oxidoreductase activity"/>
    <property type="evidence" value="ECO:0007669"/>
    <property type="project" value="InterPro"/>
</dbReference>
<dbReference type="Pfam" id="PF13602">
    <property type="entry name" value="ADH_zinc_N_2"/>
    <property type="match status" value="1"/>
</dbReference>
<dbReference type="InterPro" id="IPR013154">
    <property type="entry name" value="ADH-like_N"/>
</dbReference>
<dbReference type="CDD" id="cd08267">
    <property type="entry name" value="MDR1"/>
    <property type="match status" value="1"/>
</dbReference>
<dbReference type="Pfam" id="PF08240">
    <property type="entry name" value="ADH_N"/>
    <property type="match status" value="1"/>
</dbReference>
<dbReference type="Gene3D" id="3.40.50.720">
    <property type="entry name" value="NAD(P)-binding Rossmann-like Domain"/>
    <property type="match status" value="1"/>
</dbReference>
<dbReference type="PANTHER" id="PTHR11695:SF294">
    <property type="entry name" value="RETICULON-4-INTERACTING PROTEIN 1, MITOCHONDRIAL"/>
    <property type="match status" value="1"/>
</dbReference>
<dbReference type="InterPro" id="IPR020843">
    <property type="entry name" value="ER"/>
</dbReference>
<dbReference type="PANTHER" id="PTHR11695">
    <property type="entry name" value="ALCOHOL DEHYDROGENASE RELATED"/>
    <property type="match status" value="1"/>
</dbReference>
<dbReference type="InterPro" id="IPR036291">
    <property type="entry name" value="NAD(P)-bd_dom_sf"/>
</dbReference>
<dbReference type="Gene3D" id="3.90.180.10">
    <property type="entry name" value="Medium-chain alcohol dehydrogenases, catalytic domain"/>
    <property type="match status" value="1"/>
</dbReference>
<name>A0A7W9LNK5_9ACTN</name>
<organism evidence="2 3">
    <name type="scientific">Jiangella mangrovi</name>
    <dbReference type="NCBI Taxonomy" id="1524084"/>
    <lineage>
        <taxon>Bacteria</taxon>
        <taxon>Bacillati</taxon>
        <taxon>Actinomycetota</taxon>
        <taxon>Actinomycetes</taxon>
        <taxon>Jiangellales</taxon>
        <taxon>Jiangellaceae</taxon>
        <taxon>Jiangella</taxon>
    </lineage>
</organism>
<sequence length="322" mass="33883">MKAIVQHGYGLPQDVLRLQDVAIPVAGAGQVLLRTGAAGVAIGDWLTVRGQPYIARPAYGLRRPKNTVAGQEAAGQVERVGSGVAQLHSGDDLFGWCNGTLAEYVVVSPHSLAPKPANLTPEQAAAVPISGCTALQALRDAGRLQRGQDVLIVGASGAVGTFAVQIAKALGATVTGVCSTRNVELVRSIGADHVIDYVLDDIAAGEHRYDLILDLAGNRPLSTLRAVLAPKGTLVIVGGSGGSWFMGFGRTIRAAVLSPLVSQQLRPFFSQQRRDDLLALKELIESGELTPVIDRTYPLSDAVDALRHVGDRHTRGKTIVTT</sequence>
<protein>
    <submittedName>
        <fullName evidence="2">NADPH:quinone reductase-like Zn-dependent oxidoreductase</fullName>
    </submittedName>
</protein>
<evidence type="ECO:0000259" key="1">
    <source>
        <dbReference type="SMART" id="SM00829"/>
    </source>
</evidence>
<reference evidence="2 3" key="1">
    <citation type="submission" date="2020-08" db="EMBL/GenBank/DDBJ databases">
        <title>Sequencing the genomes of 1000 actinobacteria strains.</title>
        <authorList>
            <person name="Klenk H.-P."/>
        </authorList>
    </citation>
    <scope>NUCLEOTIDE SEQUENCE [LARGE SCALE GENOMIC DNA]</scope>
    <source>
        <strain evidence="2 3">DSM 102122</strain>
    </source>
</reference>
<dbReference type="InterPro" id="IPR011032">
    <property type="entry name" value="GroES-like_sf"/>
</dbReference>
<dbReference type="RefSeq" id="WP_184826392.1">
    <property type="nucleotide sequence ID" value="NZ_JACHMM010000001.1"/>
</dbReference>